<accession>A0A8X6M200</accession>
<keyword evidence="2" id="KW-0812">Transmembrane</keyword>
<dbReference type="EMBL" id="BMAO01039123">
    <property type="protein sequence ID" value="GFR29067.1"/>
    <property type="molecule type" value="Genomic_DNA"/>
</dbReference>
<reference evidence="3" key="1">
    <citation type="submission" date="2020-07" db="EMBL/GenBank/DDBJ databases">
        <title>Multicomponent nature underlies the extraordinary mechanical properties of spider dragline silk.</title>
        <authorList>
            <person name="Kono N."/>
            <person name="Nakamura H."/>
            <person name="Mori M."/>
            <person name="Yoshida Y."/>
            <person name="Ohtoshi R."/>
            <person name="Malay A.D."/>
            <person name="Moran D.A.P."/>
            <person name="Tomita M."/>
            <person name="Numata K."/>
            <person name="Arakawa K."/>
        </authorList>
    </citation>
    <scope>NUCLEOTIDE SEQUENCE</scope>
</reference>
<evidence type="ECO:0000313" key="4">
    <source>
        <dbReference type="Proteomes" id="UP000887116"/>
    </source>
</evidence>
<name>A0A8X6M200_TRICU</name>
<gene>
    <name evidence="3" type="ORF">TNCT_526991</name>
</gene>
<proteinExistence type="predicted"/>
<evidence type="ECO:0000256" key="1">
    <source>
        <dbReference type="SAM" id="MobiDB-lite"/>
    </source>
</evidence>
<feature type="compositionally biased region" description="Pro residues" evidence="1">
    <location>
        <begin position="69"/>
        <end position="79"/>
    </location>
</feature>
<comment type="caution">
    <text evidence="3">The sequence shown here is derived from an EMBL/GenBank/DDBJ whole genome shotgun (WGS) entry which is preliminary data.</text>
</comment>
<feature type="compositionally biased region" description="Polar residues" evidence="1">
    <location>
        <begin position="34"/>
        <end position="51"/>
    </location>
</feature>
<dbReference type="AlphaFoldDB" id="A0A8X6M200"/>
<evidence type="ECO:0000256" key="2">
    <source>
        <dbReference type="SAM" id="Phobius"/>
    </source>
</evidence>
<keyword evidence="4" id="KW-1185">Reference proteome</keyword>
<protein>
    <submittedName>
        <fullName evidence="3">Uncharacterized protein</fullName>
    </submittedName>
</protein>
<dbReference type="OrthoDB" id="6466073at2759"/>
<feature type="region of interest" description="Disordered" evidence="1">
    <location>
        <begin position="1"/>
        <end position="80"/>
    </location>
</feature>
<feature type="transmembrane region" description="Helical" evidence="2">
    <location>
        <begin position="83"/>
        <end position="104"/>
    </location>
</feature>
<keyword evidence="2" id="KW-1133">Transmembrane helix</keyword>
<organism evidence="3 4">
    <name type="scientific">Trichonephila clavata</name>
    <name type="common">Joro spider</name>
    <name type="synonym">Nephila clavata</name>
    <dbReference type="NCBI Taxonomy" id="2740835"/>
    <lineage>
        <taxon>Eukaryota</taxon>
        <taxon>Metazoa</taxon>
        <taxon>Ecdysozoa</taxon>
        <taxon>Arthropoda</taxon>
        <taxon>Chelicerata</taxon>
        <taxon>Arachnida</taxon>
        <taxon>Araneae</taxon>
        <taxon>Araneomorphae</taxon>
        <taxon>Entelegynae</taxon>
        <taxon>Araneoidea</taxon>
        <taxon>Nephilidae</taxon>
        <taxon>Trichonephila</taxon>
    </lineage>
</organism>
<dbReference type="Proteomes" id="UP000887116">
    <property type="component" value="Unassembled WGS sequence"/>
</dbReference>
<keyword evidence="2" id="KW-0472">Membrane</keyword>
<sequence>MFDAGTDTIIENPAALEAEASGTPKLSKEEPRSAVSQEDSASPESPTSATFSALVGTPPGMEEFELESPTPPRTPPPPFHRNYLIIGMGALGLGIVGVAIWLVYEAVTRE</sequence>
<evidence type="ECO:0000313" key="3">
    <source>
        <dbReference type="EMBL" id="GFR29067.1"/>
    </source>
</evidence>